<dbReference type="InterPro" id="IPR012677">
    <property type="entry name" value="Nucleotide-bd_a/b_plait_sf"/>
</dbReference>
<dbReference type="InterPro" id="IPR035979">
    <property type="entry name" value="RBD_domain_sf"/>
</dbReference>
<evidence type="ECO:0000256" key="3">
    <source>
        <dbReference type="SAM" id="MobiDB-lite"/>
    </source>
</evidence>
<dbReference type="GO" id="GO:0003729">
    <property type="term" value="F:mRNA binding"/>
    <property type="evidence" value="ECO:0007669"/>
    <property type="project" value="TreeGrafter"/>
</dbReference>
<feature type="compositionally biased region" description="Low complexity" evidence="3">
    <location>
        <begin position="126"/>
        <end position="135"/>
    </location>
</feature>
<sequence length="135" mass="15011">MQQNNGNNVYVASLPLEMSDAELMNLFAPFGIVMSAKIMREHKTRQSKGYGFVLYRDRGSAENAIRSLNNQVMGSTTLHVRHAHTSASQDLTKLCRPLPQCQQPQPQRLHVQQPQHTPAAAPPPAHHAITTHSLL</sequence>
<keyword evidence="1 2" id="KW-0694">RNA-binding</keyword>
<dbReference type="GO" id="GO:0005634">
    <property type="term" value="C:nucleus"/>
    <property type="evidence" value="ECO:0007669"/>
    <property type="project" value="TreeGrafter"/>
</dbReference>
<evidence type="ECO:0000256" key="1">
    <source>
        <dbReference type="ARBA" id="ARBA00022884"/>
    </source>
</evidence>
<dbReference type="Gene3D" id="3.30.70.330">
    <property type="match status" value="1"/>
</dbReference>
<dbReference type="Proteomes" id="UP000051952">
    <property type="component" value="Unassembled WGS sequence"/>
</dbReference>
<protein>
    <submittedName>
        <fullName evidence="5">RNA-binding protein, putative</fullName>
    </submittedName>
</protein>
<reference evidence="6" key="1">
    <citation type="submission" date="2015-09" db="EMBL/GenBank/DDBJ databases">
        <authorList>
            <consortium name="Pathogen Informatics"/>
        </authorList>
    </citation>
    <scope>NUCLEOTIDE SEQUENCE [LARGE SCALE GENOMIC DNA]</scope>
    <source>
        <strain evidence="6">Lake Konstanz</strain>
    </source>
</reference>
<dbReference type="Pfam" id="PF00076">
    <property type="entry name" value="RRM_1"/>
    <property type="match status" value="1"/>
</dbReference>
<evidence type="ECO:0000313" key="6">
    <source>
        <dbReference type="Proteomes" id="UP000051952"/>
    </source>
</evidence>
<name>A0A0S4JWC7_BODSA</name>
<dbReference type="SUPFAM" id="SSF54928">
    <property type="entry name" value="RNA-binding domain, RBD"/>
    <property type="match status" value="1"/>
</dbReference>
<dbReference type="EMBL" id="CYKH01002194">
    <property type="protein sequence ID" value="CUG93776.1"/>
    <property type="molecule type" value="Genomic_DNA"/>
</dbReference>
<dbReference type="PROSITE" id="PS50102">
    <property type="entry name" value="RRM"/>
    <property type="match status" value="1"/>
</dbReference>
<dbReference type="PANTHER" id="PTHR48025:SF1">
    <property type="entry name" value="RRM DOMAIN-CONTAINING PROTEIN"/>
    <property type="match status" value="1"/>
</dbReference>
<dbReference type="AlphaFoldDB" id="A0A0S4JWC7"/>
<feature type="domain" description="RRM" evidence="4">
    <location>
        <begin position="7"/>
        <end position="85"/>
    </location>
</feature>
<proteinExistence type="predicted"/>
<dbReference type="InterPro" id="IPR000504">
    <property type="entry name" value="RRM_dom"/>
</dbReference>
<gene>
    <name evidence="5" type="ORF">BSAL_44720</name>
</gene>
<dbReference type="SMART" id="SM00360">
    <property type="entry name" value="RRM"/>
    <property type="match status" value="1"/>
</dbReference>
<dbReference type="InterPro" id="IPR050502">
    <property type="entry name" value="Euk_RNA-bind_prot"/>
</dbReference>
<evidence type="ECO:0000259" key="4">
    <source>
        <dbReference type="PROSITE" id="PS50102"/>
    </source>
</evidence>
<accession>A0A0S4JWC7</accession>
<evidence type="ECO:0000256" key="2">
    <source>
        <dbReference type="PROSITE-ProRule" id="PRU00176"/>
    </source>
</evidence>
<feature type="compositionally biased region" description="Low complexity" evidence="3">
    <location>
        <begin position="102"/>
        <end position="119"/>
    </location>
</feature>
<evidence type="ECO:0000313" key="5">
    <source>
        <dbReference type="EMBL" id="CUG93776.1"/>
    </source>
</evidence>
<feature type="region of interest" description="Disordered" evidence="3">
    <location>
        <begin position="102"/>
        <end position="135"/>
    </location>
</feature>
<dbReference type="PANTHER" id="PTHR48025">
    <property type="entry name" value="OS02G0815200 PROTEIN"/>
    <property type="match status" value="1"/>
</dbReference>
<organism evidence="5 6">
    <name type="scientific">Bodo saltans</name>
    <name type="common">Flagellated protozoan</name>
    <dbReference type="NCBI Taxonomy" id="75058"/>
    <lineage>
        <taxon>Eukaryota</taxon>
        <taxon>Discoba</taxon>
        <taxon>Euglenozoa</taxon>
        <taxon>Kinetoplastea</taxon>
        <taxon>Metakinetoplastina</taxon>
        <taxon>Eubodonida</taxon>
        <taxon>Bodonidae</taxon>
        <taxon>Bodo</taxon>
    </lineage>
</organism>
<dbReference type="VEuPathDB" id="TriTrypDB:BSAL_44720"/>
<dbReference type="OrthoDB" id="410044at2759"/>
<keyword evidence="6" id="KW-1185">Reference proteome</keyword>